<name>A0A3D3R1Y0_9PLAN</name>
<sequence length="74" mass="8301">MKQHAEDLNTLLKQLDGYDQAVVMQVAGLLKARGLKPFDPKLTKALRETSKTVQLGFALYGEAWRASQIARRTN</sequence>
<comment type="caution">
    <text evidence="1">The sequence shown here is derived from an EMBL/GenBank/DDBJ whole genome shotgun (WGS) entry which is preliminary data.</text>
</comment>
<accession>A0A3D3R1Y0</accession>
<proteinExistence type="predicted"/>
<evidence type="ECO:0000313" key="2">
    <source>
        <dbReference type="Proteomes" id="UP000263642"/>
    </source>
</evidence>
<evidence type="ECO:0000313" key="1">
    <source>
        <dbReference type="EMBL" id="HCO22833.1"/>
    </source>
</evidence>
<dbReference type="AlphaFoldDB" id="A0A3D3R1Y0"/>
<protein>
    <submittedName>
        <fullName evidence="1">Uncharacterized protein</fullName>
    </submittedName>
</protein>
<dbReference type="EMBL" id="DQAY01000045">
    <property type="protein sequence ID" value="HCO22833.1"/>
    <property type="molecule type" value="Genomic_DNA"/>
</dbReference>
<dbReference type="Proteomes" id="UP000263642">
    <property type="component" value="Unassembled WGS sequence"/>
</dbReference>
<organism evidence="1 2">
    <name type="scientific">Gimesia maris</name>
    <dbReference type="NCBI Taxonomy" id="122"/>
    <lineage>
        <taxon>Bacteria</taxon>
        <taxon>Pseudomonadati</taxon>
        <taxon>Planctomycetota</taxon>
        <taxon>Planctomycetia</taxon>
        <taxon>Planctomycetales</taxon>
        <taxon>Planctomycetaceae</taxon>
        <taxon>Gimesia</taxon>
    </lineage>
</organism>
<gene>
    <name evidence="1" type="ORF">DIT97_07170</name>
</gene>
<reference evidence="1 2" key="1">
    <citation type="journal article" date="2018" name="Nat. Biotechnol.">
        <title>A standardized bacterial taxonomy based on genome phylogeny substantially revises the tree of life.</title>
        <authorList>
            <person name="Parks D.H."/>
            <person name="Chuvochina M."/>
            <person name="Waite D.W."/>
            <person name="Rinke C."/>
            <person name="Skarshewski A."/>
            <person name="Chaumeil P.A."/>
            <person name="Hugenholtz P."/>
        </authorList>
    </citation>
    <scope>NUCLEOTIDE SEQUENCE [LARGE SCALE GENOMIC DNA]</scope>
    <source>
        <strain evidence="1">UBA9375</strain>
    </source>
</reference>